<name>A0A2G9UIL0_TELCI</name>
<dbReference type="EMBL" id="KZ346703">
    <property type="protein sequence ID" value="PIO69320.1"/>
    <property type="molecule type" value="Genomic_DNA"/>
</dbReference>
<evidence type="ECO:0000313" key="3">
    <source>
        <dbReference type="Proteomes" id="UP000230423"/>
    </source>
</evidence>
<evidence type="ECO:0000256" key="1">
    <source>
        <dbReference type="SAM" id="MobiDB-lite"/>
    </source>
</evidence>
<evidence type="ECO:0008006" key="4">
    <source>
        <dbReference type="Google" id="ProtNLM"/>
    </source>
</evidence>
<evidence type="ECO:0000313" key="2">
    <source>
        <dbReference type="EMBL" id="PIO69320.1"/>
    </source>
</evidence>
<dbReference type="OrthoDB" id="434393at2759"/>
<protein>
    <recommendedName>
        <fullName evidence="4">THAP-type domain-containing protein</fullName>
    </recommendedName>
</protein>
<sequence length="205" mass="23246">MTPFPHDAAERIMWVDSMSRRRGNRMRLLNRLSMEGRHYICPQHFHVNALRYIPGLGIFKKAFFLPIHDPNEQIITRVPGQHEDDYVPLLIDGFDNEKVQWTLDYDKVISVVGETDDELNQELDDELQTTSSYSGLGNAQAQDQGESVQSEVISGENYCYEQASGDAEELDADVQIVSVDDEPHVLLEEMPVPEREEVVVTGTPG</sequence>
<reference evidence="2 3" key="1">
    <citation type="submission" date="2015-09" db="EMBL/GenBank/DDBJ databases">
        <title>Draft genome of the parasitic nematode Teladorsagia circumcincta isolate WARC Sus (inbred).</title>
        <authorList>
            <person name="Mitreva M."/>
        </authorList>
    </citation>
    <scope>NUCLEOTIDE SEQUENCE [LARGE SCALE GENOMIC DNA]</scope>
    <source>
        <strain evidence="2 3">S</strain>
    </source>
</reference>
<keyword evidence="3" id="KW-1185">Reference proteome</keyword>
<accession>A0A2G9UIL0</accession>
<organism evidence="2 3">
    <name type="scientific">Teladorsagia circumcincta</name>
    <name type="common">Brown stomach worm</name>
    <name type="synonym">Ostertagia circumcincta</name>
    <dbReference type="NCBI Taxonomy" id="45464"/>
    <lineage>
        <taxon>Eukaryota</taxon>
        <taxon>Metazoa</taxon>
        <taxon>Ecdysozoa</taxon>
        <taxon>Nematoda</taxon>
        <taxon>Chromadorea</taxon>
        <taxon>Rhabditida</taxon>
        <taxon>Rhabditina</taxon>
        <taxon>Rhabditomorpha</taxon>
        <taxon>Strongyloidea</taxon>
        <taxon>Trichostrongylidae</taxon>
        <taxon>Teladorsagia</taxon>
    </lineage>
</organism>
<dbReference type="AlphaFoldDB" id="A0A2G9UIL0"/>
<dbReference type="Proteomes" id="UP000230423">
    <property type="component" value="Unassembled WGS sequence"/>
</dbReference>
<proteinExistence type="predicted"/>
<feature type="region of interest" description="Disordered" evidence="1">
    <location>
        <begin position="131"/>
        <end position="150"/>
    </location>
</feature>
<gene>
    <name evidence="2" type="ORF">TELCIR_08858</name>
</gene>